<keyword evidence="4" id="KW-0602">Photosynthesis</keyword>
<dbReference type="PANTHER" id="PTHR36814:SF1">
    <property type="entry name" value="PHOTOSYSTEM I REACTION CENTER SUBUNIT N, CHLOROPLASTIC"/>
    <property type="match status" value="1"/>
</dbReference>
<evidence type="ECO:0000256" key="3">
    <source>
        <dbReference type="ARBA" id="ARBA00022528"/>
    </source>
</evidence>
<keyword evidence="6" id="KW-0603">Photosystem I</keyword>
<reference evidence="9 10" key="1">
    <citation type="journal article" date="2024" name="Nat. Commun.">
        <title>Phylogenomics reveals the evolutionary origins of lichenization in chlorophyte algae.</title>
        <authorList>
            <person name="Puginier C."/>
            <person name="Libourel C."/>
            <person name="Otte J."/>
            <person name="Skaloud P."/>
            <person name="Haon M."/>
            <person name="Grisel S."/>
            <person name="Petersen M."/>
            <person name="Berrin J.G."/>
            <person name="Delaux P.M."/>
            <person name="Dal Grande F."/>
            <person name="Keller J."/>
        </authorList>
    </citation>
    <scope>NUCLEOTIDE SEQUENCE [LARGE SCALE GENOMIC DNA]</scope>
    <source>
        <strain evidence="9 10">SAG 2036</strain>
    </source>
</reference>
<comment type="subcellular location">
    <subcellularLocation>
        <location evidence="1">Plastid</location>
        <location evidence="1">Chloroplast thylakoid membrane</location>
        <topology evidence="1">Peripheral membrane protein</topology>
        <orientation evidence="1">Lumenal side</orientation>
    </subcellularLocation>
</comment>
<dbReference type="EMBL" id="JALJOQ010000181">
    <property type="protein sequence ID" value="KAK9791165.1"/>
    <property type="molecule type" value="Genomic_DNA"/>
</dbReference>
<keyword evidence="3" id="KW-0150">Chloroplast</keyword>
<organism evidence="9 10">
    <name type="scientific">Symbiochloris irregularis</name>
    <dbReference type="NCBI Taxonomy" id="706552"/>
    <lineage>
        <taxon>Eukaryota</taxon>
        <taxon>Viridiplantae</taxon>
        <taxon>Chlorophyta</taxon>
        <taxon>core chlorophytes</taxon>
        <taxon>Trebouxiophyceae</taxon>
        <taxon>Trebouxiales</taxon>
        <taxon>Trebouxiaceae</taxon>
        <taxon>Symbiochloris</taxon>
    </lineage>
</organism>
<evidence type="ECO:0000256" key="4">
    <source>
        <dbReference type="ARBA" id="ARBA00022531"/>
    </source>
</evidence>
<evidence type="ECO:0000313" key="9">
    <source>
        <dbReference type="EMBL" id="KAK9791165.1"/>
    </source>
</evidence>
<accession>A0AAW1NSV7</accession>
<proteinExistence type="inferred from homology"/>
<keyword evidence="8" id="KW-0472">Membrane</keyword>
<evidence type="ECO:0000256" key="7">
    <source>
        <dbReference type="ARBA" id="ARBA00023078"/>
    </source>
</evidence>
<dbReference type="GO" id="GO:0015979">
    <property type="term" value="P:photosynthesis"/>
    <property type="evidence" value="ECO:0007669"/>
    <property type="project" value="UniProtKB-KW"/>
</dbReference>
<dbReference type="InterPro" id="IPR008796">
    <property type="entry name" value="PSAN"/>
</dbReference>
<dbReference type="GO" id="GO:0030093">
    <property type="term" value="C:chloroplast photosystem I"/>
    <property type="evidence" value="ECO:0007669"/>
    <property type="project" value="TreeGrafter"/>
</dbReference>
<keyword evidence="7" id="KW-0793">Thylakoid</keyword>
<protein>
    <submittedName>
        <fullName evidence="9">Uncharacterized protein</fullName>
    </submittedName>
</protein>
<keyword evidence="10" id="KW-1185">Reference proteome</keyword>
<dbReference type="Gene3D" id="4.10.1190.10">
    <property type="entry name" value="Chlorophyll A-B binding protein"/>
    <property type="match status" value="1"/>
</dbReference>
<sequence>MTSHGCSLLTGTAVRPSVASPKAARLSVVRCQAVSEPQKKMLGVGAALLMAGALSFPSTASADIISELKEKSTTNKELNDKKRLATSYANLAQSRTVQDGTCTWPYNWLGCDNFLVAGRVKFLAEDRELECQGKPAALCGEKMQAAKIPKAFTSSPAQQ</sequence>
<comment type="similarity">
    <text evidence="2">Belongs to the psaN family.</text>
</comment>
<name>A0AAW1NSV7_9CHLO</name>
<gene>
    <name evidence="9" type="ORF">WJX73_002291</name>
</gene>
<evidence type="ECO:0000256" key="8">
    <source>
        <dbReference type="ARBA" id="ARBA00023136"/>
    </source>
</evidence>
<comment type="caution">
    <text evidence="9">The sequence shown here is derived from an EMBL/GenBank/DDBJ whole genome shotgun (WGS) entry which is preliminary data.</text>
</comment>
<dbReference type="Proteomes" id="UP001465755">
    <property type="component" value="Unassembled WGS sequence"/>
</dbReference>
<evidence type="ECO:0000256" key="1">
    <source>
        <dbReference type="ARBA" id="ARBA00004622"/>
    </source>
</evidence>
<dbReference type="InterPro" id="IPR044907">
    <property type="entry name" value="PSAN_sf"/>
</dbReference>
<evidence type="ECO:0000256" key="2">
    <source>
        <dbReference type="ARBA" id="ARBA00010661"/>
    </source>
</evidence>
<evidence type="ECO:0000256" key="5">
    <source>
        <dbReference type="ARBA" id="ARBA00022640"/>
    </source>
</evidence>
<evidence type="ECO:0000256" key="6">
    <source>
        <dbReference type="ARBA" id="ARBA00022836"/>
    </source>
</evidence>
<dbReference type="AlphaFoldDB" id="A0AAW1NSV7"/>
<keyword evidence="5" id="KW-0934">Plastid</keyword>
<dbReference type="Pfam" id="PF05479">
    <property type="entry name" value="PsaN"/>
    <property type="match status" value="1"/>
</dbReference>
<dbReference type="PANTHER" id="PTHR36814">
    <property type="entry name" value="PHOTOSYSTEM I REACTION CENTER SUBUNIT N, CHLOROPLASTIC"/>
    <property type="match status" value="1"/>
</dbReference>
<evidence type="ECO:0000313" key="10">
    <source>
        <dbReference type="Proteomes" id="UP001465755"/>
    </source>
</evidence>